<dbReference type="AlphaFoldDB" id="A0A834U9H1"/>
<feature type="chain" id="PRO_5032915863" evidence="1">
    <location>
        <begin position="20"/>
        <end position="112"/>
    </location>
</feature>
<protein>
    <submittedName>
        <fullName evidence="2">Uncharacterized protein</fullName>
    </submittedName>
</protein>
<evidence type="ECO:0000256" key="1">
    <source>
        <dbReference type="SAM" id="SignalP"/>
    </source>
</evidence>
<dbReference type="EMBL" id="JACSDY010000007">
    <property type="protein sequence ID" value="KAF7423757.1"/>
    <property type="molecule type" value="Genomic_DNA"/>
</dbReference>
<reference evidence="2" key="1">
    <citation type="journal article" date="2020" name="G3 (Bethesda)">
        <title>High-Quality Assemblies for Three Invasive Social Wasps from the &lt;i&gt;Vespula&lt;/i&gt; Genus.</title>
        <authorList>
            <person name="Harrop T.W.R."/>
            <person name="Guhlin J."/>
            <person name="McLaughlin G.M."/>
            <person name="Permina E."/>
            <person name="Stockwell P."/>
            <person name="Gilligan J."/>
            <person name="Le Lec M.F."/>
            <person name="Gruber M.A.M."/>
            <person name="Quinn O."/>
            <person name="Lovegrove M."/>
            <person name="Duncan E.J."/>
            <person name="Remnant E.J."/>
            <person name="Van Eeckhoven J."/>
            <person name="Graham B."/>
            <person name="Knapp R.A."/>
            <person name="Langford K.W."/>
            <person name="Kronenberg Z."/>
            <person name="Press M.O."/>
            <person name="Eacker S.M."/>
            <person name="Wilson-Rankin E.E."/>
            <person name="Purcell J."/>
            <person name="Lester P.J."/>
            <person name="Dearden P.K."/>
        </authorList>
    </citation>
    <scope>NUCLEOTIDE SEQUENCE</scope>
    <source>
        <strain evidence="2">Volc-1</strain>
    </source>
</reference>
<sequence>MKGLKVILTLIVFTVVFRGFQPSVFLEITFTSSEVYEPSVSERRFAFEQTPTNEHSLAYRIARTPVRVRDTESEELGVAANLKGLPYPSPLWKERLKPQYNTTGFVEKGDPS</sequence>
<feature type="signal peptide" evidence="1">
    <location>
        <begin position="1"/>
        <end position="19"/>
    </location>
</feature>
<evidence type="ECO:0000313" key="3">
    <source>
        <dbReference type="Proteomes" id="UP000600918"/>
    </source>
</evidence>
<comment type="caution">
    <text evidence="2">The sequence shown here is derived from an EMBL/GenBank/DDBJ whole genome shotgun (WGS) entry which is preliminary data.</text>
</comment>
<gene>
    <name evidence="2" type="ORF">H0235_009040</name>
</gene>
<keyword evidence="3" id="KW-1185">Reference proteome</keyword>
<name>A0A834U9H1_VESPE</name>
<organism evidence="2 3">
    <name type="scientific">Vespula pensylvanica</name>
    <name type="common">Western yellow jacket</name>
    <name type="synonym">Wasp</name>
    <dbReference type="NCBI Taxonomy" id="30213"/>
    <lineage>
        <taxon>Eukaryota</taxon>
        <taxon>Metazoa</taxon>
        <taxon>Ecdysozoa</taxon>
        <taxon>Arthropoda</taxon>
        <taxon>Hexapoda</taxon>
        <taxon>Insecta</taxon>
        <taxon>Pterygota</taxon>
        <taxon>Neoptera</taxon>
        <taxon>Endopterygota</taxon>
        <taxon>Hymenoptera</taxon>
        <taxon>Apocrita</taxon>
        <taxon>Aculeata</taxon>
        <taxon>Vespoidea</taxon>
        <taxon>Vespidae</taxon>
        <taxon>Vespinae</taxon>
        <taxon>Vespula</taxon>
    </lineage>
</organism>
<proteinExistence type="predicted"/>
<dbReference type="Proteomes" id="UP000600918">
    <property type="component" value="Unassembled WGS sequence"/>
</dbReference>
<keyword evidence="1" id="KW-0732">Signal</keyword>
<evidence type="ECO:0000313" key="2">
    <source>
        <dbReference type="EMBL" id="KAF7423757.1"/>
    </source>
</evidence>
<accession>A0A834U9H1</accession>